<dbReference type="PROSITE" id="PS50088">
    <property type="entry name" value="ANK_REPEAT"/>
    <property type="match status" value="3"/>
</dbReference>
<proteinExistence type="predicted"/>
<feature type="repeat" description="ANK" evidence="3">
    <location>
        <begin position="330"/>
        <end position="362"/>
    </location>
</feature>
<dbReference type="Pfam" id="PF12796">
    <property type="entry name" value="Ank_2"/>
    <property type="match status" value="1"/>
</dbReference>
<gene>
    <name evidence="4" type="ORF">PCOR1329_LOCUS58645</name>
</gene>
<dbReference type="PANTHER" id="PTHR24171">
    <property type="entry name" value="ANKYRIN REPEAT DOMAIN-CONTAINING PROTEIN 39-RELATED"/>
    <property type="match status" value="1"/>
</dbReference>
<dbReference type="PANTHER" id="PTHR24171:SF9">
    <property type="entry name" value="ANKYRIN REPEAT DOMAIN-CONTAINING PROTEIN 39"/>
    <property type="match status" value="1"/>
</dbReference>
<sequence>MDTVSAGASGRAAEPMWCYRLGRALYVHVTASANSVTLIQSRGPGFKTVFLPAGVRPGAEPSDEELFQEVQRELAREPADAVVFAGLGEPTMRLGTLVALGSRLRGLAPELRLNTNGLGSLQHARDIVPELTSAGFSRVSVALNAAGPARHRCAMRPRVGGRSLCPAEGFEAVCSFVRAACAAFPAGNVEVTCVEAPGVDVAAAEHLVRQLTPVGAAAAFRTRSFHPLAPTEGVATVAHSAAHAGNTDVLASLCHQALVAPDDQGNPPIVWAGNAGHAEAIRLLVERGCPVDAPGRSGNTALHRACNQAHATVVSALIEARADVNVLNSKQQTPLHHAAFYQHRACVAALVDAGADPTKTDGRGKTPAEDTADMDVQADLVVAVKHWQEAPRL</sequence>
<dbReference type="Gene3D" id="3.20.20.70">
    <property type="entry name" value="Aldolase class I"/>
    <property type="match status" value="1"/>
</dbReference>
<dbReference type="InterPro" id="IPR013785">
    <property type="entry name" value="Aldolase_TIM"/>
</dbReference>
<accession>A0ABN9VNI3</accession>
<feature type="repeat" description="ANK" evidence="3">
    <location>
        <begin position="297"/>
        <end position="329"/>
    </location>
</feature>
<dbReference type="PROSITE" id="PS50297">
    <property type="entry name" value="ANK_REP_REGION"/>
    <property type="match status" value="2"/>
</dbReference>
<dbReference type="SMART" id="SM00248">
    <property type="entry name" value="ANK"/>
    <property type="match status" value="3"/>
</dbReference>
<dbReference type="Gene3D" id="1.25.40.20">
    <property type="entry name" value="Ankyrin repeat-containing domain"/>
    <property type="match status" value="1"/>
</dbReference>
<comment type="caution">
    <text evidence="4">The sequence shown here is derived from an EMBL/GenBank/DDBJ whole genome shotgun (WGS) entry which is preliminary data.</text>
</comment>
<keyword evidence="1" id="KW-0677">Repeat</keyword>
<keyword evidence="2 3" id="KW-0040">ANK repeat</keyword>
<evidence type="ECO:0000256" key="2">
    <source>
        <dbReference type="ARBA" id="ARBA00023043"/>
    </source>
</evidence>
<dbReference type="EMBL" id="CAUYUJ010017282">
    <property type="protein sequence ID" value="CAK0873430.1"/>
    <property type="molecule type" value="Genomic_DNA"/>
</dbReference>
<dbReference type="SUPFAM" id="SSF48403">
    <property type="entry name" value="Ankyrin repeat"/>
    <property type="match status" value="1"/>
</dbReference>
<evidence type="ECO:0000313" key="4">
    <source>
        <dbReference type="EMBL" id="CAK0873430.1"/>
    </source>
</evidence>
<name>A0ABN9VNI3_9DINO</name>
<reference evidence="4" key="1">
    <citation type="submission" date="2023-10" db="EMBL/GenBank/DDBJ databases">
        <authorList>
            <person name="Chen Y."/>
            <person name="Shah S."/>
            <person name="Dougan E. K."/>
            <person name="Thang M."/>
            <person name="Chan C."/>
        </authorList>
    </citation>
    <scope>NUCLEOTIDE SEQUENCE [LARGE SCALE GENOMIC DNA]</scope>
</reference>
<organism evidence="4 5">
    <name type="scientific">Prorocentrum cordatum</name>
    <dbReference type="NCBI Taxonomy" id="2364126"/>
    <lineage>
        <taxon>Eukaryota</taxon>
        <taxon>Sar</taxon>
        <taxon>Alveolata</taxon>
        <taxon>Dinophyceae</taxon>
        <taxon>Prorocentrales</taxon>
        <taxon>Prorocentraceae</taxon>
        <taxon>Prorocentrum</taxon>
    </lineage>
</organism>
<feature type="repeat" description="ANK" evidence="3">
    <location>
        <begin position="264"/>
        <end position="296"/>
    </location>
</feature>
<protein>
    <submittedName>
        <fullName evidence="4">Uncharacterized protein</fullName>
    </submittedName>
</protein>
<dbReference type="InterPro" id="IPR036770">
    <property type="entry name" value="Ankyrin_rpt-contain_sf"/>
</dbReference>
<keyword evidence="5" id="KW-1185">Reference proteome</keyword>
<evidence type="ECO:0000256" key="1">
    <source>
        <dbReference type="ARBA" id="ARBA00022737"/>
    </source>
</evidence>
<evidence type="ECO:0000256" key="3">
    <source>
        <dbReference type="PROSITE-ProRule" id="PRU00023"/>
    </source>
</evidence>
<evidence type="ECO:0000313" key="5">
    <source>
        <dbReference type="Proteomes" id="UP001189429"/>
    </source>
</evidence>
<dbReference type="CDD" id="cd01335">
    <property type="entry name" value="Radical_SAM"/>
    <property type="match status" value="1"/>
</dbReference>
<dbReference type="InterPro" id="IPR002110">
    <property type="entry name" value="Ankyrin_rpt"/>
</dbReference>
<dbReference type="Proteomes" id="UP001189429">
    <property type="component" value="Unassembled WGS sequence"/>
</dbReference>